<reference evidence="6 7" key="1">
    <citation type="journal article" date="2009" name="Appl. Environ. Microbiol.">
        <title>Three genomes from the phylum Acidobacteria provide insight into the lifestyles of these microorganisms in soils.</title>
        <authorList>
            <person name="Ward N.L."/>
            <person name="Challacombe J.F."/>
            <person name="Janssen P.H."/>
            <person name="Henrissat B."/>
            <person name="Coutinho P.M."/>
            <person name="Wu M."/>
            <person name="Xie G."/>
            <person name="Haft D.H."/>
            <person name="Sait M."/>
            <person name="Badger J."/>
            <person name="Barabote R.D."/>
            <person name="Bradley B."/>
            <person name="Brettin T.S."/>
            <person name="Brinkac L.M."/>
            <person name="Bruce D."/>
            <person name="Creasy T."/>
            <person name="Daugherty S.C."/>
            <person name="Davidsen T.M."/>
            <person name="DeBoy R.T."/>
            <person name="Detter J.C."/>
            <person name="Dodson R.J."/>
            <person name="Durkin A.S."/>
            <person name="Ganapathy A."/>
            <person name="Gwinn-Giglio M."/>
            <person name="Han C.S."/>
            <person name="Khouri H."/>
            <person name="Kiss H."/>
            <person name="Kothari S.P."/>
            <person name="Madupu R."/>
            <person name="Nelson K.E."/>
            <person name="Nelson W.C."/>
            <person name="Paulsen I."/>
            <person name="Penn K."/>
            <person name="Ren Q."/>
            <person name="Rosovitz M.J."/>
            <person name="Selengut J.D."/>
            <person name="Shrivastava S."/>
            <person name="Sullivan S.A."/>
            <person name="Tapia R."/>
            <person name="Thompson L.S."/>
            <person name="Watkins K.L."/>
            <person name="Yang Q."/>
            <person name="Yu C."/>
            <person name="Zafar N."/>
            <person name="Zhou L."/>
            <person name="Kuske C.R."/>
        </authorList>
    </citation>
    <scope>NUCLEOTIDE SEQUENCE [LARGE SCALE GENOMIC DNA]</scope>
    <source>
        <strain evidence="7">ATCC 51196 / DSM 11244 / BCRC 80197 / JCM 7670 / NBRC 15755 / NCIMB 13165 / 161</strain>
    </source>
</reference>
<feature type="domain" description="CusB-like beta-barrel" evidence="4">
    <location>
        <begin position="271"/>
        <end position="341"/>
    </location>
</feature>
<dbReference type="RefSeq" id="WP_015895908.1">
    <property type="nucleotide sequence ID" value="NC_012483.1"/>
</dbReference>
<dbReference type="PROSITE" id="PS51257">
    <property type="entry name" value="PROKAR_LIPOPROTEIN"/>
    <property type="match status" value="1"/>
</dbReference>
<evidence type="ECO:0000259" key="5">
    <source>
        <dbReference type="Pfam" id="PF25989"/>
    </source>
</evidence>
<evidence type="ECO:0000256" key="1">
    <source>
        <dbReference type="ARBA" id="ARBA00009477"/>
    </source>
</evidence>
<dbReference type="Gene3D" id="2.40.420.20">
    <property type="match status" value="1"/>
</dbReference>
<dbReference type="Proteomes" id="UP000002207">
    <property type="component" value="Chromosome"/>
</dbReference>
<dbReference type="eggNOG" id="COG0845">
    <property type="taxonomic scope" value="Bacteria"/>
</dbReference>
<dbReference type="EMBL" id="CP001472">
    <property type="protein sequence ID" value="ACO32080.1"/>
    <property type="molecule type" value="Genomic_DNA"/>
</dbReference>
<dbReference type="InterPro" id="IPR059052">
    <property type="entry name" value="HH_YbhG-like"/>
</dbReference>
<dbReference type="SUPFAM" id="SSF111369">
    <property type="entry name" value="HlyD-like secretion proteins"/>
    <property type="match status" value="2"/>
</dbReference>
<comment type="similarity">
    <text evidence="1">Belongs to the membrane fusion protein (MFP) (TC 8.A.1) family.</text>
</comment>
<dbReference type="NCBIfam" id="TIGR01730">
    <property type="entry name" value="RND_mfp"/>
    <property type="match status" value="1"/>
</dbReference>
<feature type="domain" description="YknX-like C-terminal permuted SH3-like" evidence="5">
    <location>
        <begin position="347"/>
        <end position="417"/>
    </location>
</feature>
<dbReference type="GO" id="GO:1990281">
    <property type="term" value="C:efflux pump complex"/>
    <property type="evidence" value="ECO:0007669"/>
    <property type="project" value="TreeGrafter"/>
</dbReference>
<evidence type="ECO:0000259" key="3">
    <source>
        <dbReference type="Pfam" id="PF25881"/>
    </source>
</evidence>
<dbReference type="InParanoid" id="C1F275"/>
<dbReference type="InterPro" id="IPR058637">
    <property type="entry name" value="YknX-like_C"/>
</dbReference>
<dbReference type="KEGG" id="aca:ACP_0735"/>
<dbReference type="InterPro" id="IPR006143">
    <property type="entry name" value="RND_pump_MFP"/>
</dbReference>
<feature type="domain" description="YbhG-like alpha-helical hairpin" evidence="3">
    <location>
        <begin position="101"/>
        <end position="228"/>
    </location>
</feature>
<keyword evidence="2" id="KW-0732">Signal</keyword>
<dbReference type="AlphaFoldDB" id="C1F275"/>
<dbReference type="Pfam" id="PF25989">
    <property type="entry name" value="YknX_C"/>
    <property type="match status" value="1"/>
</dbReference>
<organism evidence="6 7">
    <name type="scientific">Acidobacterium capsulatum (strain ATCC 51196 / DSM 11244 / BCRC 80197 / JCM 7670 / NBRC 15755 / NCIMB 13165 / 161)</name>
    <dbReference type="NCBI Taxonomy" id="240015"/>
    <lineage>
        <taxon>Bacteria</taxon>
        <taxon>Pseudomonadati</taxon>
        <taxon>Acidobacteriota</taxon>
        <taxon>Terriglobia</taxon>
        <taxon>Terriglobales</taxon>
        <taxon>Acidobacteriaceae</taxon>
        <taxon>Acidobacterium</taxon>
    </lineage>
</organism>
<proteinExistence type="inferred from homology"/>
<protein>
    <submittedName>
        <fullName evidence="6">Efflux transporter, RND family, MFP subunit</fullName>
    </submittedName>
</protein>
<accession>C1F275</accession>
<name>C1F275_ACIC5</name>
<dbReference type="InterPro" id="IPR058792">
    <property type="entry name" value="Beta-barrel_RND_2"/>
</dbReference>
<feature type="chain" id="PRO_5002907321" evidence="2">
    <location>
        <begin position="36"/>
        <end position="431"/>
    </location>
</feature>
<dbReference type="Gene3D" id="1.10.287.470">
    <property type="entry name" value="Helix hairpin bin"/>
    <property type="match status" value="2"/>
</dbReference>
<dbReference type="HOGENOM" id="CLU_018816_14_4_0"/>
<dbReference type="STRING" id="240015.ACP_0735"/>
<evidence type="ECO:0000256" key="2">
    <source>
        <dbReference type="SAM" id="SignalP"/>
    </source>
</evidence>
<dbReference type="Pfam" id="PF25881">
    <property type="entry name" value="HH_YBHG"/>
    <property type="match status" value="1"/>
</dbReference>
<feature type="signal peptide" evidence="2">
    <location>
        <begin position="1"/>
        <end position="35"/>
    </location>
</feature>
<dbReference type="OrthoDB" id="106087at2"/>
<evidence type="ECO:0000313" key="6">
    <source>
        <dbReference type="EMBL" id="ACO32080.1"/>
    </source>
</evidence>
<dbReference type="PANTHER" id="PTHR30469">
    <property type="entry name" value="MULTIDRUG RESISTANCE PROTEIN MDTA"/>
    <property type="match status" value="1"/>
</dbReference>
<keyword evidence="7" id="KW-1185">Reference proteome</keyword>
<sequence>MNLNRLHARSSYVPRTLALLAGLAAFQMVAGCSKAAPAPAAVVSVQAATASLQPLTEHITADAVMAPISQAAIAPKITAPVKHFYVQRGAHVHRGELLATLDNADLQAAVQDNQGVLLAQQAAYDSTVKATVPQTYEQARLNVAQTKANLELNQNIVKSRKKLYAQGAIPGRELDTSEAALVQAQTAYDAALKVFNGMQQVSREAALKQAKGQLESAQGRYAAAEAQLSYSEIRSPIDGVVTDRPLYAGETATAGSALLTVMDTSVLIAKLHIPQPQAQALSVGNSATVQVPGMLHPVSGKVTIISPALDPGSTTVEVWVEIKNPDGDLRPGTAVTVTMAARHVQNALVVPSDAIVLTSTGKKSLMVIGANNTAHQVVVKTGIKDDGKTQILSGISAGQQVVTTGAYGMDDGTKVKVVPGSSADSSAGGQS</sequence>
<dbReference type="GO" id="GO:0015562">
    <property type="term" value="F:efflux transmembrane transporter activity"/>
    <property type="evidence" value="ECO:0007669"/>
    <property type="project" value="TreeGrafter"/>
</dbReference>
<evidence type="ECO:0000313" key="7">
    <source>
        <dbReference type="Proteomes" id="UP000002207"/>
    </source>
</evidence>
<gene>
    <name evidence="6" type="ordered locus">ACP_0735</name>
</gene>
<dbReference type="Pfam" id="PF25954">
    <property type="entry name" value="Beta-barrel_RND_2"/>
    <property type="match status" value="1"/>
</dbReference>
<evidence type="ECO:0000259" key="4">
    <source>
        <dbReference type="Pfam" id="PF25954"/>
    </source>
</evidence>
<dbReference type="Gene3D" id="2.40.30.170">
    <property type="match status" value="1"/>
</dbReference>
<dbReference type="Gene3D" id="2.40.50.100">
    <property type="match status" value="2"/>
</dbReference>